<keyword evidence="1" id="KW-0472">Membrane</keyword>
<comment type="caution">
    <text evidence="3">The sequence shown here is derived from an EMBL/GenBank/DDBJ whole genome shotgun (WGS) entry which is preliminary data.</text>
</comment>
<sequence>MDISADKLRNMRLRHNLSQELLAKQSGLSLRTIQRLEREGGGSSETLHALCATFNIDAEQLQQQKAPLYSRWHRATVISKIFLFMLLFAGVLSLMRLATVDISIYIDVIALFILIGYLSLSTLLCFGLQGIKSALSGIRFLASSTLYAQGSIAYLHSLYGYIYFNCYIAAALGSGIGLISLLEMLATTGNHLQFFAGLQVLAILWVYAAIVAECVIRPLRYKLTLAAL</sequence>
<dbReference type="Gene3D" id="1.10.260.40">
    <property type="entry name" value="lambda repressor-like DNA-binding domains"/>
    <property type="match status" value="1"/>
</dbReference>
<dbReference type="CDD" id="cd00093">
    <property type="entry name" value="HTH_XRE"/>
    <property type="match status" value="1"/>
</dbReference>
<dbReference type="Pfam" id="PF01381">
    <property type="entry name" value="HTH_3"/>
    <property type="match status" value="1"/>
</dbReference>
<dbReference type="Proteomes" id="UP000634667">
    <property type="component" value="Unassembled WGS sequence"/>
</dbReference>
<dbReference type="SMART" id="SM00530">
    <property type="entry name" value="HTH_XRE"/>
    <property type="match status" value="1"/>
</dbReference>
<keyword evidence="4" id="KW-1185">Reference proteome</keyword>
<feature type="transmembrane region" description="Helical" evidence="1">
    <location>
        <begin position="81"/>
        <end position="98"/>
    </location>
</feature>
<organism evidence="3 4">
    <name type="scientific">Alishewanella tabrizica</name>
    <dbReference type="NCBI Taxonomy" id="671278"/>
    <lineage>
        <taxon>Bacteria</taxon>
        <taxon>Pseudomonadati</taxon>
        <taxon>Pseudomonadota</taxon>
        <taxon>Gammaproteobacteria</taxon>
        <taxon>Alteromonadales</taxon>
        <taxon>Alteromonadaceae</taxon>
        <taxon>Alishewanella</taxon>
    </lineage>
</organism>
<accession>A0ABQ2WCG4</accession>
<feature type="domain" description="HTH cro/C1-type" evidence="2">
    <location>
        <begin position="8"/>
        <end position="61"/>
    </location>
</feature>
<dbReference type="InterPro" id="IPR010982">
    <property type="entry name" value="Lambda_DNA-bd_dom_sf"/>
</dbReference>
<feature type="transmembrane region" description="Helical" evidence="1">
    <location>
        <begin position="104"/>
        <end position="126"/>
    </location>
</feature>
<evidence type="ECO:0000313" key="3">
    <source>
        <dbReference type="EMBL" id="GGW49801.1"/>
    </source>
</evidence>
<dbReference type="RefSeq" id="WP_189479543.1">
    <property type="nucleotide sequence ID" value="NZ_BMYR01000001.1"/>
</dbReference>
<feature type="transmembrane region" description="Helical" evidence="1">
    <location>
        <begin position="162"/>
        <end position="182"/>
    </location>
</feature>
<name>A0ABQ2WCG4_9ALTE</name>
<gene>
    <name evidence="3" type="ORF">GCM10008111_01960</name>
</gene>
<keyword evidence="1" id="KW-1133">Transmembrane helix</keyword>
<dbReference type="InterPro" id="IPR001387">
    <property type="entry name" value="Cro/C1-type_HTH"/>
</dbReference>
<protein>
    <recommendedName>
        <fullName evidence="2">HTH cro/C1-type domain-containing protein</fullName>
    </recommendedName>
</protein>
<proteinExistence type="predicted"/>
<feature type="transmembrane region" description="Helical" evidence="1">
    <location>
        <begin position="194"/>
        <end position="212"/>
    </location>
</feature>
<dbReference type="EMBL" id="BMYR01000001">
    <property type="protein sequence ID" value="GGW49801.1"/>
    <property type="molecule type" value="Genomic_DNA"/>
</dbReference>
<evidence type="ECO:0000313" key="4">
    <source>
        <dbReference type="Proteomes" id="UP000634667"/>
    </source>
</evidence>
<keyword evidence="1" id="KW-0812">Transmembrane</keyword>
<dbReference type="SUPFAM" id="SSF47413">
    <property type="entry name" value="lambda repressor-like DNA-binding domains"/>
    <property type="match status" value="1"/>
</dbReference>
<reference evidence="4" key="1">
    <citation type="journal article" date="2019" name="Int. J. Syst. Evol. Microbiol.">
        <title>The Global Catalogue of Microorganisms (GCM) 10K type strain sequencing project: providing services to taxonomists for standard genome sequencing and annotation.</title>
        <authorList>
            <consortium name="The Broad Institute Genomics Platform"/>
            <consortium name="The Broad Institute Genome Sequencing Center for Infectious Disease"/>
            <person name="Wu L."/>
            <person name="Ma J."/>
        </authorList>
    </citation>
    <scope>NUCLEOTIDE SEQUENCE [LARGE SCALE GENOMIC DNA]</scope>
    <source>
        <strain evidence="4">KCTC 23723</strain>
    </source>
</reference>
<dbReference type="PROSITE" id="PS50943">
    <property type="entry name" value="HTH_CROC1"/>
    <property type="match status" value="1"/>
</dbReference>
<evidence type="ECO:0000259" key="2">
    <source>
        <dbReference type="PROSITE" id="PS50943"/>
    </source>
</evidence>
<evidence type="ECO:0000256" key="1">
    <source>
        <dbReference type="SAM" id="Phobius"/>
    </source>
</evidence>